<dbReference type="InterPro" id="IPR003772">
    <property type="entry name" value="YceD"/>
</dbReference>
<organism evidence="1 2">
    <name type="scientific">Marinisporobacter balticus</name>
    <dbReference type="NCBI Taxonomy" id="2018667"/>
    <lineage>
        <taxon>Bacteria</taxon>
        <taxon>Bacillati</taxon>
        <taxon>Bacillota</taxon>
        <taxon>Clostridia</taxon>
        <taxon>Peptostreptococcales</taxon>
        <taxon>Thermotaleaceae</taxon>
        <taxon>Marinisporobacter</taxon>
    </lineage>
</organism>
<comment type="caution">
    <text evidence="1">The sequence shown here is derived from an EMBL/GenBank/DDBJ whole genome shotgun (WGS) entry which is preliminary data.</text>
</comment>
<dbReference type="PANTHER" id="PTHR34374">
    <property type="entry name" value="LARGE RIBOSOMAL RNA SUBUNIT ACCUMULATION PROTEIN YCED HOMOLOG 1, CHLOROPLASTIC"/>
    <property type="match status" value="1"/>
</dbReference>
<dbReference type="OrthoDB" id="9790372at2"/>
<evidence type="ECO:0000313" key="2">
    <source>
        <dbReference type="Proteomes" id="UP000294919"/>
    </source>
</evidence>
<name>A0A4R2L8H6_9FIRM</name>
<reference evidence="1 2" key="1">
    <citation type="submission" date="2019-03" db="EMBL/GenBank/DDBJ databases">
        <title>Genomic Encyclopedia of Type Strains, Phase IV (KMG-IV): sequencing the most valuable type-strain genomes for metagenomic binning, comparative biology and taxonomic classification.</title>
        <authorList>
            <person name="Goeker M."/>
        </authorList>
    </citation>
    <scope>NUCLEOTIDE SEQUENCE [LARGE SCALE GENOMIC DNA]</scope>
    <source>
        <strain evidence="1 2">DSM 102940</strain>
    </source>
</reference>
<dbReference type="Pfam" id="PF02620">
    <property type="entry name" value="YceD"/>
    <property type="match status" value="1"/>
</dbReference>
<dbReference type="EMBL" id="SLWV01000003">
    <property type="protein sequence ID" value="TCO78998.1"/>
    <property type="molecule type" value="Genomic_DNA"/>
</dbReference>
<sequence>MKVSLAEIVEGQLKEVDLEIEDKIRVLSYFGDEIPLVTPVVFKGKAYDANGDIYIKGIVESMAEYSCCRCLKKFQQKIIGEVHEKLIKEHSPKAEVDEYFLIKNNMIDISEIMENTLILSLPMKIICDENCKGLCLVCGKNLNEQACDCEKDEIDPRLAKLKDLLQ</sequence>
<dbReference type="RefSeq" id="WP_132242636.1">
    <property type="nucleotide sequence ID" value="NZ_SLWV01000003.1"/>
</dbReference>
<dbReference type="PANTHER" id="PTHR34374:SF1">
    <property type="entry name" value="LARGE RIBOSOMAL RNA SUBUNIT ACCUMULATION PROTEIN YCED HOMOLOG 1, CHLOROPLASTIC"/>
    <property type="match status" value="1"/>
</dbReference>
<evidence type="ECO:0008006" key="3">
    <source>
        <dbReference type="Google" id="ProtNLM"/>
    </source>
</evidence>
<gene>
    <name evidence="1" type="ORF">EV214_10348</name>
</gene>
<proteinExistence type="predicted"/>
<keyword evidence="2" id="KW-1185">Reference proteome</keyword>
<evidence type="ECO:0000313" key="1">
    <source>
        <dbReference type="EMBL" id="TCO78998.1"/>
    </source>
</evidence>
<protein>
    <recommendedName>
        <fullName evidence="3">DUF177 domain-containing protein</fullName>
    </recommendedName>
</protein>
<accession>A0A4R2L8H6</accession>
<dbReference type="AlphaFoldDB" id="A0A4R2L8H6"/>
<dbReference type="Proteomes" id="UP000294919">
    <property type="component" value="Unassembled WGS sequence"/>
</dbReference>